<evidence type="ECO:0000313" key="3">
    <source>
        <dbReference type="Proteomes" id="UP000479710"/>
    </source>
</evidence>
<evidence type="ECO:0000313" key="2">
    <source>
        <dbReference type="EMBL" id="KAF0908958.1"/>
    </source>
</evidence>
<reference evidence="2 3" key="1">
    <citation type="submission" date="2019-11" db="EMBL/GenBank/DDBJ databases">
        <title>Whole genome sequence of Oryza granulata.</title>
        <authorList>
            <person name="Li W."/>
        </authorList>
    </citation>
    <scope>NUCLEOTIDE SEQUENCE [LARGE SCALE GENOMIC DNA]</scope>
    <source>
        <strain evidence="3">cv. Menghai</strain>
        <tissue evidence="2">Leaf</tissue>
    </source>
</reference>
<protein>
    <submittedName>
        <fullName evidence="2">Uncharacterized protein</fullName>
    </submittedName>
</protein>
<dbReference type="AlphaFoldDB" id="A0A6G1D8A7"/>
<dbReference type="EMBL" id="SPHZ02000007">
    <property type="protein sequence ID" value="KAF0908958.1"/>
    <property type="molecule type" value="Genomic_DNA"/>
</dbReference>
<accession>A0A6G1D8A7</accession>
<organism evidence="2 3">
    <name type="scientific">Oryza meyeriana var. granulata</name>
    <dbReference type="NCBI Taxonomy" id="110450"/>
    <lineage>
        <taxon>Eukaryota</taxon>
        <taxon>Viridiplantae</taxon>
        <taxon>Streptophyta</taxon>
        <taxon>Embryophyta</taxon>
        <taxon>Tracheophyta</taxon>
        <taxon>Spermatophyta</taxon>
        <taxon>Magnoliopsida</taxon>
        <taxon>Liliopsida</taxon>
        <taxon>Poales</taxon>
        <taxon>Poaceae</taxon>
        <taxon>BOP clade</taxon>
        <taxon>Oryzoideae</taxon>
        <taxon>Oryzeae</taxon>
        <taxon>Oryzinae</taxon>
        <taxon>Oryza</taxon>
        <taxon>Oryza meyeriana</taxon>
    </lineage>
</organism>
<proteinExistence type="predicted"/>
<keyword evidence="3" id="KW-1185">Reference proteome</keyword>
<dbReference type="Proteomes" id="UP000479710">
    <property type="component" value="Unassembled WGS sequence"/>
</dbReference>
<sequence length="161" mass="18137">MPLLTSSHRHGSGRPEEASLPLRRRTLAPHATLSLHGLLGHPHTSWPPPTGGKLSPAYSLPRLPDLHATRQPSISPSSRVAWSSLLAAIPCPFYAMPIRSGKRQIQPEGCWIRPKKHSIWLSCPLASLSFPRRKPAPMAAWRRSLEAWFRRNRKLDNKFKL</sequence>
<feature type="region of interest" description="Disordered" evidence="1">
    <location>
        <begin position="1"/>
        <end position="22"/>
    </location>
</feature>
<gene>
    <name evidence="2" type="ORF">E2562_030253</name>
</gene>
<evidence type="ECO:0000256" key="1">
    <source>
        <dbReference type="SAM" id="MobiDB-lite"/>
    </source>
</evidence>
<name>A0A6G1D8A7_9ORYZ</name>
<comment type="caution">
    <text evidence="2">The sequence shown here is derived from an EMBL/GenBank/DDBJ whole genome shotgun (WGS) entry which is preliminary data.</text>
</comment>